<dbReference type="Gene3D" id="1.10.287.80">
    <property type="entry name" value="ATP synthase, gamma subunit, helix hairpin domain"/>
    <property type="match status" value="1"/>
</dbReference>
<evidence type="ECO:0000256" key="3">
    <source>
        <dbReference type="ARBA" id="ARBA00022448"/>
    </source>
</evidence>
<dbReference type="GO" id="GO:0046933">
    <property type="term" value="F:proton-transporting ATP synthase activity, rotational mechanism"/>
    <property type="evidence" value="ECO:0007669"/>
    <property type="project" value="InterPro"/>
</dbReference>
<sequence length="293" mass="33515">MELLETLKRKINSAEELQSLVKTMKALAAVSIREHEQAVESLKEYHKTIEMGFHILLQNRPGEEVDEAGYAGKNRLCAIIFGSERGMCGQFNEKISIFAIDRMNKLEIKPQDRTIFALGDRVIARLEEAGQTIEKSFSISGSNIGFTLQEVLINIEEFRLKKGIDRIVLFYNRPATGTSFHPFMVYLLPFDPEWIRNLSGKKWPSRNLPAFTMTWSSLFSSLTRQYLFFSLYRAFVESIASENASRLASMQVAEKNIEERLRDMNTGFNLQRQTSITSELLDIMTGFEALMGK</sequence>
<protein>
    <submittedName>
        <fullName evidence="9">H(+)-transporting ATP synthase, subunit gamma</fullName>
    </submittedName>
</protein>
<dbReference type="PRINTS" id="PR00126">
    <property type="entry name" value="ATPASEGAMMA"/>
</dbReference>
<proteinExistence type="inferred from homology"/>
<dbReference type="NCBIfam" id="TIGR03323">
    <property type="entry name" value="alt_F1F0_F1_gam"/>
    <property type="match status" value="1"/>
</dbReference>
<evidence type="ECO:0000313" key="9">
    <source>
        <dbReference type="EMBL" id="KPQ42450.1"/>
    </source>
</evidence>
<comment type="similarity">
    <text evidence="2">Belongs to the ATPase gamma chain family.</text>
</comment>
<dbReference type="PANTHER" id="PTHR11693">
    <property type="entry name" value="ATP SYNTHASE GAMMA CHAIN"/>
    <property type="match status" value="1"/>
</dbReference>
<evidence type="ECO:0000256" key="2">
    <source>
        <dbReference type="ARBA" id="ARBA00007681"/>
    </source>
</evidence>
<keyword evidence="3" id="KW-0813">Transport</keyword>
<dbReference type="PATRIC" id="fig|1719120.3.peg.3256"/>
<dbReference type="PANTHER" id="PTHR11693:SF22">
    <property type="entry name" value="ATP SYNTHASE SUBUNIT GAMMA, MITOCHONDRIAL"/>
    <property type="match status" value="1"/>
</dbReference>
<organism evidence="9 10">
    <name type="scientific">Candidatus Methanoperedens nitratireducens</name>
    <dbReference type="NCBI Taxonomy" id="1392998"/>
    <lineage>
        <taxon>Archaea</taxon>
        <taxon>Methanobacteriati</taxon>
        <taxon>Methanobacteriota</taxon>
        <taxon>Stenosarchaea group</taxon>
        <taxon>Methanomicrobia</taxon>
        <taxon>Methanosarcinales</taxon>
        <taxon>ANME-2 cluster</taxon>
        <taxon>Candidatus Methanoperedentaceae</taxon>
        <taxon>Candidatus Methanoperedens</taxon>
    </lineage>
</organism>
<dbReference type="AlphaFoldDB" id="A0A0N8KQL2"/>
<dbReference type="Proteomes" id="UP000050360">
    <property type="component" value="Unassembled WGS sequence"/>
</dbReference>
<keyword evidence="7" id="KW-0139">CF(1)</keyword>
<gene>
    <name evidence="9" type="ORF">MPEBLZ_02996</name>
</gene>
<reference evidence="9 10" key="1">
    <citation type="submission" date="2015-09" db="EMBL/GenBank/DDBJ databases">
        <title>A metagenomics-based metabolic model of nitrate-dependent anaerobic oxidation of methane by Methanoperedens-like archaea.</title>
        <authorList>
            <person name="Arshad A."/>
            <person name="Speth D.R."/>
            <person name="De Graaf R.M."/>
            <person name="Op Den Camp H.J."/>
            <person name="Jetten M.S."/>
            <person name="Welte C.U."/>
        </authorList>
    </citation>
    <scope>NUCLEOTIDE SEQUENCE [LARGE SCALE GENOMIC DNA]</scope>
</reference>
<dbReference type="InterPro" id="IPR035968">
    <property type="entry name" value="ATP_synth_F1_ATPase_gsu"/>
</dbReference>
<evidence type="ECO:0000256" key="8">
    <source>
        <dbReference type="ARBA" id="ARBA00023310"/>
    </source>
</evidence>
<evidence type="ECO:0000256" key="6">
    <source>
        <dbReference type="ARBA" id="ARBA00023136"/>
    </source>
</evidence>
<name>A0A0N8KQL2_9EURY</name>
<evidence type="ECO:0000313" key="10">
    <source>
        <dbReference type="Proteomes" id="UP000050360"/>
    </source>
</evidence>
<dbReference type="InterPro" id="IPR000131">
    <property type="entry name" value="ATP_synth_F1_gsu"/>
</dbReference>
<evidence type="ECO:0000256" key="1">
    <source>
        <dbReference type="ARBA" id="ARBA00004170"/>
    </source>
</evidence>
<dbReference type="SUPFAM" id="SSF52943">
    <property type="entry name" value="ATP synthase (F1-ATPase), gamma subunit"/>
    <property type="match status" value="1"/>
</dbReference>
<evidence type="ECO:0000256" key="7">
    <source>
        <dbReference type="ARBA" id="ARBA00023196"/>
    </source>
</evidence>
<accession>A0A0N8KQL2</accession>
<keyword evidence="5" id="KW-0406">Ion transport</keyword>
<keyword evidence="8" id="KW-0066">ATP synthesis</keyword>
<dbReference type="Gene3D" id="3.40.1380.10">
    <property type="match status" value="1"/>
</dbReference>
<keyword evidence="4" id="KW-0375">Hydrogen ion transport</keyword>
<dbReference type="CDD" id="cd12151">
    <property type="entry name" value="F1-ATPase_gamma"/>
    <property type="match status" value="1"/>
</dbReference>
<dbReference type="EMBL" id="LKCM01000234">
    <property type="protein sequence ID" value="KPQ42450.1"/>
    <property type="molecule type" value="Genomic_DNA"/>
</dbReference>
<comment type="caution">
    <text evidence="9">The sequence shown here is derived from an EMBL/GenBank/DDBJ whole genome shotgun (WGS) entry which is preliminary data.</text>
</comment>
<comment type="subcellular location">
    <subcellularLocation>
        <location evidence="1">Membrane</location>
        <topology evidence="1">Peripheral membrane protein</topology>
    </subcellularLocation>
</comment>
<dbReference type="Pfam" id="PF00231">
    <property type="entry name" value="ATP-synt"/>
    <property type="match status" value="1"/>
</dbReference>
<evidence type="ECO:0000256" key="5">
    <source>
        <dbReference type="ARBA" id="ARBA00023065"/>
    </source>
</evidence>
<keyword evidence="6" id="KW-0472">Membrane</keyword>
<evidence type="ECO:0000256" key="4">
    <source>
        <dbReference type="ARBA" id="ARBA00022781"/>
    </source>
</evidence>
<dbReference type="InterPro" id="IPR017709">
    <property type="entry name" value="Alt_ATP_synth_F1_gsu"/>
</dbReference>
<dbReference type="GO" id="GO:0045259">
    <property type="term" value="C:proton-transporting ATP synthase complex"/>
    <property type="evidence" value="ECO:0007669"/>
    <property type="project" value="UniProtKB-KW"/>
</dbReference>